<organism evidence="1 2">
    <name type="scientific">Hygrophoropsis aurantiaca</name>
    <dbReference type="NCBI Taxonomy" id="72124"/>
    <lineage>
        <taxon>Eukaryota</taxon>
        <taxon>Fungi</taxon>
        <taxon>Dikarya</taxon>
        <taxon>Basidiomycota</taxon>
        <taxon>Agaricomycotina</taxon>
        <taxon>Agaricomycetes</taxon>
        <taxon>Agaricomycetidae</taxon>
        <taxon>Boletales</taxon>
        <taxon>Coniophorineae</taxon>
        <taxon>Hygrophoropsidaceae</taxon>
        <taxon>Hygrophoropsis</taxon>
    </lineage>
</organism>
<gene>
    <name evidence="1" type="ORF">BJ138DRAFT_1228843</name>
</gene>
<name>A0ACB7ZXS2_9AGAM</name>
<accession>A0ACB7ZXS2</accession>
<reference evidence="1" key="1">
    <citation type="journal article" date="2021" name="New Phytol.">
        <title>Evolutionary innovations through gain and loss of genes in the ectomycorrhizal Boletales.</title>
        <authorList>
            <person name="Wu G."/>
            <person name="Miyauchi S."/>
            <person name="Morin E."/>
            <person name="Kuo A."/>
            <person name="Drula E."/>
            <person name="Varga T."/>
            <person name="Kohler A."/>
            <person name="Feng B."/>
            <person name="Cao Y."/>
            <person name="Lipzen A."/>
            <person name="Daum C."/>
            <person name="Hundley H."/>
            <person name="Pangilinan J."/>
            <person name="Johnson J."/>
            <person name="Barry K."/>
            <person name="LaButti K."/>
            <person name="Ng V."/>
            <person name="Ahrendt S."/>
            <person name="Min B."/>
            <person name="Choi I.G."/>
            <person name="Park H."/>
            <person name="Plett J.M."/>
            <person name="Magnuson J."/>
            <person name="Spatafora J.W."/>
            <person name="Nagy L.G."/>
            <person name="Henrissat B."/>
            <person name="Grigoriev I.V."/>
            <person name="Yang Z.L."/>
            <person name="Xu J."/>
            <person name="Martin F.M."/>
        </authorList>
    </citation>
    <scope>NUCLEOTIDE SEQUENCE</scope>
    <source>
        <strain evidence="1">ATCC 28755</strain>
    </source>
</reference>
<evidence type="ECO:0000313" key="1">
    <source>
        <dbReference type="EMBL" id="KAH7905509.1"/>
    </source>
</evidence>
<evidence type="ECO:0000313" key="2">
    <source>
        <dbReference type="Proteomes" id="UP000790377"/>
    </source>
</evidence>
<dbReference type="EMBL" id="MU268176">
    <property type="protein sequence ID" value="KAH7905509.1"/>
    <property type="molecule type" value="Genomic_DNA"/>
</dbReference>
<dbReference type="Proteomes" id="UP000790377">
    <property type="component" value="Unassembled WGS sequence"/>
</dbReference>
<keyword evidence="2" id="KW-1185">Reference proteome</keyword>
<comment type="caution">
    <text evidence="1">The sequence shown here is derived from an EMBL/GenBank/DDBJ whole genome shotgun (WGS) entry which is preliminary data.</text>
</comment>
<proteinExistence type="predicted"/>
<protein>
    <submittedName>
        <fullName evidence="1">Uncharacterized protein</fullName>
    </submittedName>
</protein>
<sequence>MSALSSMELLPMFCKDDRRSRPATPSDSSTLSSLEAESDSGSELAGSTRSQFKELEITSPSPRPSLSASEQEVGHQLNLEPDRDANLRASLLLKRDYWKDHFTLEGCLSIIKVLQNPPPDQQIVRTITAKQLSVVLTLGAEDKRFRIRAKFFYHPETNAITIMSPYPIHEVFIVCITDPIGSFVQQIDYEGLKVLIQGGARVYTYFSKTYIVPDTLVSLARIIHNKAGPDKMQMVGECGFSSSYSSMLERLKTLAAENASLDLVFIVSIEETRFLGPGKDSEAARTLLTQPKLEDSRFFSRPEECLFGPVNVGGTVWINITKIQITVFVRDTANGHFDFDLSHSANSTNMAQGTLYPTMNTTSIDALFQRGAQKLKSTIVEEMKILGADKDTIDFAVNSTPRLNMKWKQMRDTASWATSKTAYQRYRDWYEKNQNGDHLEPL</sequence>